<evidence type="ECO:0000313" key="6">
    <source>
        <dbReference type="Proteomes" id="UP000532440"/>
    </source>
</evidence>
<dbReference type="PANTHER" id="PTHR47313">
    <property type="entry name" value="RIBOSOMAL RNA LARGE SUBUNIT METHYLTRANSFERASE K/L"/>
    <property type="match status" value="1"/>
</dbReference>
<organism evidence="5 6">
    <name type="scientific">Quisquiliibacterium transsilvanicum</name>
    <dbReference type="NCBI Taxonomy" id="1549638"/>
    <lineage>
        <taxon>Bacteria</taxon>
        <taxon>Pseudomonadati</taxon>
        <taxon>Pseudomonadota</taxon>
        <taxon>Betaproteobacteria</taxon>
        <taxon>Burkholderiales</taxon>
        <taxon>Burkholderiaceae</taxon>
        <taxon>Quisquiliibacterium</taxon>
    </lineage>
</organism>
<feature type="domain" description="THUMP" evidence="4">
    <location>
        <begin position="45"/>
        <end position="156"/>
    </location>
</feature>
<dbReference type="Gene3D" id="3.30.2130.30">
    <property type="match status" value="1"/>
</dbReference>
<evidence type="ECO:0000313" key="5">
    <source>
        <dbReference type="EMBL" id="MBB5270728.1"/>
    </source>
</evidence>
<dbReference type="SUPFAM" id="SSF53335">
    <property type="entry name" value="S-adenosyl-L-methionine-dependent methyltransferases"/>
    <property type="match status" value="1"/>
</dbReference>
<dbReference type="InterPro" id="IPR029063">
    <property type="entry name" value="SAM-dependent_MTases_sf"/>
</dbReference>
<dbReference type="PANTHER" id="PTHR47313:SF1">
    <property type="entry name" value="RIBOSOMAL RNA LARGE SUBUNIT METHYLTRANSFERASE K_L"/>
    <property type="match status" value="1"/>
</dbReference>
<dbReference type="AlphaFoldDB" id="A0A7W8HGB2"/>
<protein>
    <submittedName>
        <fullName evidence="5">Putative N6-adenine-specific DNA methylase</fullName>
        <ecNumber evidence="5">2.1.1.-</ecNumber>
    </submittedName>
</protein>
<dbReference type="PROSITE" id="PS00092">
    <property type="entry name" value="N6_MTASE"/>
    <property type="match status" value="1"/>
</dbReference>
<dbReference type="InterPro" id="IPR002052">
    <property type="entry name" value="DNA_methylase_N6_adenine_CS"/>
</dbReference>
<dbReference type="EC" id="2.1.1.-" evidence="5"/>
<evidence type="ECO:0000256" key="2">
    <source>
        <dbReference type="ARBA" id="ARBA00022679"/>
    </source>
</evidence>
<dbReference type="CDD" id="cd11715">
    <property type="entry name" value="THUMP_AdoMetMT"/>
    <property type="match status" value="1"/>
</dbReference>
<accession>A0A7W8HGB2</accession>
<reference evidence="5 6" key="1">
    <citation type="submission" date="2020-08" db="EMBL/GenBank/DDBJ databases">
        <title>Genomic Encyclopedia of Type Strains, Phase IV (KMG-IV): sequencing the most valuable type-strain genomes for metagenomic binning, comparative biology and taxonomic classification.</title>
        <authorList>
            <person name="Goeker M."/>
        </authorList>
    </citation>
    <scope>NUCLEOTIDE SEQUENCE [LARGE SCALE GENOMIC DNA]</scope>
    <source>
        <strain evidence="5 6">DSM 29781</strain>
    </source>
</reference>
<dbReference type="Gene3D" id="3.40.50.150">
    <property type="entry name" value="Vaccinia Virus protein VP39"/>
    <property type="match status" value="1"/>
</dbReference>
<evidence type="ECO:0000256" key="1">
    <source>
        <dbReference type="ARBA" id="ARBA00022603"/>
    </source>
</evidence>
<dbReference type="InterPro" id="IPR000241">
    <property type="entry name" value="RlmKL-like_Mtase"/>
</dbReference>
<keyword evidence="1 5" id="KW-0489">Methyltransferase</keyword>
<proteinExistence type="predicted"/>
<dbReference type="InterPro" id="IPR004114">
    <property type="entry name" value="THUMP_dom"/>
</dbReference>
<evidence type="ECO:0000259" key="4">
    <source>
        <dbReference type="PROSITE" id="PS51165"/>
    </source>
</evidence>
<keyword evidence="3" id="KW-0694">RNA-binding</keyword>
<dbReference type="GO" id="GO:0003723">
    <property type="term" value="F:RNA binding"/>
    <property type="evidence" value="ECO:0007669"/>
    <property type="project" value="UniProtKB-UniRule"/>
</dbReference>
<name>A0A7W8HGB2_9BURK</name>
<dbReference type="Pfam" id="PF01170">
    <property type="entry name" value="UPF0020"/>
    <property type="match status" value="1"/>
</dbReference>
<comment type="caution">
    <text evidence="5">The sequence shown here is derived from an EMBL/GenBank/DDBJ whole genome shotgun (WGS) entry which is preliminary data.</text>
</comment>
<evidence type="ECO:0000256" key="3">
    <source>
        <dbReference type="PROSITE-ProRule" id="PRU00529"/>
    </source>
</evidence>
<dbReference type="PROSITE" id="PS01261">
    <property type="entry name" value="UPF0020"/>
    <property type="match status" value="1"/>
</dbReference>
<dbReference type="GO" id="GO:0008990">
    <property type="term" value="F:rRNA (guanine-N2-)-methyltransferase activity"/>
    <property type="evidence" value="ECO:0007669"/>
    <property type="project" value="TreeGrafter"/>
</dbReference>
<keyword evidence="6" id="KW-1185">Reference proteome</keyword>
<dbReference type="Pfam" id="PF02926">
    <property type="entry name" value="THUMP"/>
    <property type="match status" value="1"/>
</dbReference>
<dbReference type="SMART" id="SM00981">
    <property type="entry name" value="THUMP"/>
    <property type="match status" value="1"/>
</dbReference>
<dbReference type="EMBL" id="JACHGB010000002">
    <property type="protein sequence ID" value="MBB5270728.1"/>
    <property type="molecule type" value="Genomic_DNA"/>
</dbReference>
<keyword evidence="2 5" id="KW-0808">Transferase</keyword>
<dbReference type="GO" id="GO:0070043">
    <property type="term" value="F:rRNA (guanine-N7-)-methyltransferase activity"/>
    <property type="evidence" value="ECO:0007669"/>
    <property type="project" value="TreeGrafter"/>
</dbReference>
<dbReference type="InterPro" id="IPR054170">
    <property type="entry name" value="RlmL_1st"/>
</dbReference>
<dbReference type="InterPro" id="IPR053943">
    <property type="entry name" value="RlmKL-like_Mtase_CS"/>
</dbReference>
<sequence length="399" mass="43947">MTALRYFAPCPRGLEQSLAAELTALGATVEAAVGGGVAFGGDHATGYLANLHSRFASRVLLRVAEGSYRDDDDLYRLANRCEWERWFDVRRTLRVDVAAMRSPLRSLNFATLRIKDGAVDRFRTRTGARPSIDTEQPDVRIFGFLDERTAVLYLDLSGEPLFKRGWRTERDDKGEAPLKENLAAGLLALAGWTPEQPLYDPFCGSGTIVIEAAQQALGIAPGLSRRFGFQNLLDFDSSLWAQLHSDAVRKVQAGAGAQQLRIAASDIDGRALEQVSRNAQRAGLPPDALRVERCNVLDARPPFDAPGMIVTNPPYGERLELRAASGAPDGPEAWNGVGRAFKERFNGWRLWILTSDPALPRQLGMKARRRTPLFNGSIECRLFGFEIFAPGQAPRRPGT</sequence>
<gene>
    <name evidence="5" type="ORF">HNQ70_000732</name>
</gene>
<dbReference type="Pfam" id="PF22020">
    <property type="entry name" value="RlmL_1st"/>
    <property type="match status" value="1"/>
</dbReference>
<dbReference type="RefSeq" id="WP_183964404.1">
    <property type="nucleotide sequence ID" value="NZ_BAABEW010000008.1"/>
</dbReference>
<dbReference type="Proteomes" id="UP000532440">
    <property type="component" value="Unassembled WGS sequence"/>
</dbReference>
<dbReference type="PROSITE" id="PS51165">
    <property type="entry name" value="THUMP"/>
    <property type="match status" value="1"/>
</dbReference>